<accession>M1WDM6</accession>
<proteinExistence type="predicted"/>
<comment type="caution">
    <text evidence="2">The sequence shown here is derived from an EMBL/GenBank/DDBJ whole genome shotgun (WGS) entry which is preliminary data.</text>
</comment>
<keyword evidence="3" id="KW-1185">Reference proteome</keyword>
<dbReference type="HOGENOM" id="CLU_2108774_0_0_1"/>
<feature type="region of interest" description="Disordered" evidence="1">
    <location>
        <begin position="1"/>
        <end position="29"/>
    </location>
</feature>
<dbReference type="AlphaFoldDB" id="M1WDM6"/>
<reference evidence="2 3" key="1">
    <citation type="journal article" date="2013" name="PLoS Genet.">
        <title>Plant-symbiotic fungi as chemical engineers: Multi-genome analysis of the Clavicipitaceae reveals dynamics of alkaloid loci.</title>
        <authorList>
            <person name="Schardl C.L."/>
            <person name="Young C.A."/>
            <person name="Hesse U."/>
            <person name="Amyotte S.G."/>
            <person name="Andreeva K."/>
            <person name="Calie P.J."/>
            <person name="Fleetwood D.J."/>
            <person name="Haws D.C."/>
            <person name="Moore N."/>
            <person name="Oeser B."/>
            <person name="Panaccione D.G."/>
            <person name="Schweri K.K."/>
            <person name="Voisey C.R."/>
            <person name="Farman M.L."/>
            <person name="Jaromczyk J.W."/>
            <person name="Roe B.A."/>
            <person name="O'Sullivan D.M."/>
            <person name="Scott B."/>
            <person name="Tudzynski P."/>
            <person name="An Z."/>
            <person name="Arnaoudova E.G."/>
            <person name="Bullock C.T."/>
            <person name="Charlton N.D."/>
            <person name="Chen L."/>
            <person name="Cox M."/>
            <person name="Dinkins R.D."/>
            <person name="Florea S."/>
            <person name="Glenn A.E."/>
            <person name="Gordon A."/>
            <person name="Gueldener U."/>
            <person name="Harris D.R."/>
            <person name="Hollin W."/>
            <person name="Jaromczyk J."/>
            <person name="Johnson R.D."/>
            <person name="Khan A.K."/>
            <person name="Leistner E."/>
            <person name="Leuchtmann A."/>
            <person name="Li C."/>
            <person name="Liu J."/>
            <person name="Liu J."/>
            <person name="Liu M."/>
            <person name="Mace W."/>
            <person name="Machado C."/>
            <person name="Nagabhyru P."/>
            <person name="Pan J."/>
            <person name="Schmid J."/>
            <person name="Sugawara K."/>
            <person name="Steiner U."/>
            <person name="Takach J.E."/>
            <person name="Tanaka E."/>
            <person name="Webb J.S."/>
            <person name="Wilson E.V."/>
            <person name="Wiseman J.L."/>
            <person name="Yoshida R."/>
            <person name="Zeng Z."/>
        </authorList>
    </citation>
    <scope>NUCLEOTIDE SEQUENCE [LARGE SCALE GENOMIC DNA]</scope>
    <source>
        <strain evidence="2 3">20.1</strain>
    </source>
</reference>
<name>M1WDM6_CLAP2</name>
<gene>
    <name evidence="2" type="ORF">CPUR_08839</name>
</gene>
<evidence type="ECO:0000313" key="3">
    <source>
        <dbReference type="Proteomes" id="UP000016801"/>
    </source>
</evidence>
<protein>
    <submittedName>
        <fullName evidence="2">Uncharacterized protein</fullName>
    </submittedName>
</protein>
<evidence type="ECO:0000313" key="2">
    <source>
        <dbReference type="EMBL" id="CCE34900.1"/>
    </source>
</evidence>
<dbReference type="Proteomes" id="UP000016801">
    <property type="component" value="Unassembled WGS sequence"/>
</dbReference>
<sequence length="115" mass="13029">MLFGVAAGEAKSLENPSRRQVISWNPNNRPQERGRALMLRKEIALQSGASQRGSDVYTVSPNLEKRFGDRMPLRSDSISSKRYSSTRGFSVQSIMEMVGEQDIPGRVRHHQVTRR</sequence>
<feature type="compositionally biased region" description="Polar residues" evidence="1">
    <location>
        <begin position="14"/>
        <end position="29"/>
    </location>
</feature>
<dbReference type="EMBL" id="CAGA01000152">
    <property type="protein sequence ID" value="CCE34900.1"/>
    <property type="molecule type" value="Genomic_DNA"/>
</dbReference>
<organism evidence="2 3">
    <name type="scientific">Claviceps purpurea (strain 20.1)</name>
    <name type="common">Ergot fungus</name>
    <name type="synonym">Sphacelia segetum</name>
    <dbReference type="NCBI Taxonomy" id="1111077"/>
    <lineage>
        <taxon>Eukaryota</taxon>
        <taxon>Fungi</taxon>
        <taxon>Dikarya</taxon>
        <taxon>Ascomycota</taxon>
        <taxon>Pezizomycotina</taxon>
        <taxon>Sordariomycetes</taxon>
        <taxon>Hypocreomycetidae</taxon>
        <taxon>Hypocreales</taxon>
        <taxon>Clavicipitaceae</taxon>
        <taxon>Claviceps</taxon>
    </lineage>
</organism>
<evidence type="ECO:0000256" key="1">
    <source>
        <dbReference type="SAM" id="MobiDB-lite"/>
    </source>
</evidence>
<dbReference type="VEuPathDB" id="FungiDB:CPUR_08839"/>